<feature type="domain" description="Glycoside hydrolase family 65 central catalytic" evidence="6">
    <location>
        <begin position="318"/>
        <end position="715"/>
    </location>
</feature>
<dbReference type="InterPro" id="IPR005194">
    <property type="entry name" value="Glyco_hydro_65_C"/>
</dbReference>
<name>A0A1I2ZHE1_9BACT</name>
<accession>A0A1I2ZHE1</accession>
<gene>
    <name evidence="9" type="ORF">SAMN05421739_11413</name>
</gene>
<dbReference type="InterPro" id="IPR012341">
    <property type="entry name" value="6hp_glycosidase-like_sf"/>
</dbReference>
<dbReference type="InterPro" id="IPR011013">
    <property type="entry name" value="Gal_mutarotase_sf_dom"/>
</dbReference>
<proteinExistence type="inferred from homology"/>
<dbReference type="InterPro" id="IPR037018">
    <property type="entry name" value="GH65_N"/>
</dbReference>
<dbReference type="InterPro" id="IPR005196">
    <property type="entry name" value="Glyco_hydro_65_N"/>
</dbReference>
<dbReference type="Gene3D" id="2.70.98.40">
    <property type="entry name" value="Glycoside hydrolase, family 65, N-terminal domain"/>
    <property type="match status" value="1"/>
</dbReference>
<dbReference type="InterPro" id="IPR008928">
    <property type="entry name" value="6-hairpin_glycosidase_sf"/>
</dbReference>
<feature type="active site" description="Proton donor" evidence="4">
    <location>
        <position position="494"/>
    </location>
</feature>
<feature type="binding site" evidence="5">
    <location>
        <begin position="355"/>
        <end position="356"/>
    </location>
    <ligand>
        <name>substrate</name>
    </ligand>
</feature>
<dbReference type="PIRSF" id="PIRSF036289">
    <property type="entry name" value="Glycosyl_hydrolase_malt_phosph"/>
    <property type="match status" value="1"/>
</dbReference>
<dbReference type="PANTHER" id="PTHR11051">
    <property type="entry name" value="GLYCOSYL HYDROLASE-RELATED"/>
    <property type="match status" value="1"/>
</dbReference>
<dbReference type="Pfam" id="PF03636">
    <property type="entry name" value="Glyco_hydro_65N"/>
    <property type="match status" value="1"/>
</dbReference>
<dbReference type="GO" id="GO:0016757">
    <property type="term" value="F:glycosyltransferase activity"/>
    <property type="evidence" value="ECO:0007669"/>
    <property type="project" value="UniProtKB-KW"/>
</dbReference>
<keyword evidence="10" id="KW-1185">Reference proteome</keyword>
<evidence type="ECO:0000259" key="7">
    <source>
        <dbReference type="Pfam" id="PF03633"/>
    </source>
</evidence>
<dbReference type="PANTHER" id="PTHR11051:SF8">
    <property type="entry name" value="PROTEIN-GLUCOSYLGALACTOSYLHYDROXYLYSINE GLUCOSIDASE"/>
    <property type="match status" value="1"/>
</dbReference>
<dbReference type="FunFam" id="1.50.10.10:FF:000053">
    <property type="entry name" value="Putative glycosyl hydrolase"/>
    <property type="match status" value="1"/>
</dbReference>
<evidence type="ECO:0000256" key="3">
    <source>
        <dbReference type="ARBA" id="ARBA00022679"/>
    </source>
</evidence>
<dbReference type="InterPro" id="IPR005195">
    <property type="entry name" value="Glyco_hydro_65_M"/>
</dbReference>
<dbReference type="GO" id="GO:0004553">
    <property type="term" value="F:hydrolase activity, hydrolyzing O-glycosyl compounds"/>
    <property type="evidence" value="ECO:0007669"/>
    <property type="project" value="TreeGrafter"/>
</dbReference>
<evidence type="ECO:0000256" key="2">
    <source>
        <dbReference type="ARBA" id="ARBA00022676"/>
    </source>
</evidence>
<dbReference type="RefSeq" id="WP_175491143.1">
    <property type="nucleotide sequence ID" value="NZ_FOOT01000014.1"/>
</dbReference>
<evidence type="ECO:0000256" key="4">
    <source>
        <dbReference type="PIRSR" id="PIRSR036289-50"/>
    </source>
</evidence>
<keyword evidence="3" id="KW-0808">Transferase</keyword>
<feature type="binding site" evidence="5">
    <location>
        <begin position="616"/>
        <end position="617"/>
    </location>
    <ligand>
        <name>substrate</name>
    </ligand>
</feature>
<evidence type="ECO:0000313" key="9">
    <source>
        <dbReference type="EMBL" id="SFH37272.1"/>
    </source>
</evidence>
<dbReference type="Pfam" id="PF03633">
    <property type="entry name" value="Glyco_hydro_65C"/>
    <property type="match status" value="1"/>
</dbReference>
<feature type="domain" description="Glycoside hydrolase family 65 C-terminal" evidence="7">
    <location>
        <begin position="725"/>
        <end position="787"/>
    </location>
</feature>
<dbReference type="STRING" id="1436961.SAMN05421739_11413"/>
<dbReference type="AlphaFoldDB" id="A0A1I2ZHE1"/>
<sequence length="800" mass="92330">MQEWKLTYDTWQPEQQMLREALCTLGNGYFATRGAFEELPAVDGAFYPGTYLAGGFNRLTSEVAGEKIENEDLVNWPNWLPLTFCHPEGEWFDIRQVELLDFRQELDMKQGVLLRRLHFRDKQGRETSLVSRRLVSMANKHVAALQWELTPLNWSGEIVVKSSLDGRVTNSGVARYRQLASQHLQSTGQGQHNAETVYLEVQTTQSRLLMAQAARVRVYREGGLESINFEVQQEEGLVSQQFSLHCEQNKPVLIEKVVQLHTSRDQAITEPLQEACKNIVRQGNFEHLRGKHVQAWQRLWNRCDLEISCNAKTQGILRLHIFHLLQTVSANTVGLDVGVPARGLHGEAYRGHIFWDELFIFPFLNLRLPELTRELLQYRFRRLPEARFAAAEAGYRGAMFPWQSGSNGREESQVIHLNPQSGRWLPDNTYLQRHISAAIAYNVWQYYQATEDMSFLTFMGAELIFDIALFWSSIATYNPSRDRYEIRNVVGPDEYHTEYPDSDEPGLNNNAYTNVMAVWVIQTALKLFDILDDSRVEELHQKLSISQEDVARWREIAVKMYVPFIENSRIIAQFEGYEKLEEFPWEAYRAKYGEAMRLDRILESEGDSVNKYKASKQADVLMLFYLFSTAELAEIFSQLQYDFTKEDKADNISYYEDRTSHGSTLSKIVHSWVLARSDRKRSWSNFQVALVSDVEDIQGGTTAEGIHLGAMAGTVDLVQRGFMGLEIREDVLWLNPVLPDELGCLDFSIRYRNHWITINLTQDTMHISFDKGWSKEVQIGVKGQVYTFATGEQRKFDITR</sequence>
<comment type="similarity">
    <text evidence="1">Belongs to the glycosyl hydrolase 65 family.</text>
</comment>
<evidence type="ECO:0000313" key="10">
    <source>
        <dbReference type="Proteomes" id="UP000198724"/>
    </source>
</evidence>
<evidence type="ECO:0000259" key="6">
    <source>
        <dbReference type="Pfam" id="PF03632"/>
    </source>
</evidence>
<dbReference type="InterPro" id="IPR017045">
    <property type="entry name" value="Malt_Pase/Glycosyl_Hdrlase"/>
</dbReference>
<evidence type="ECO:0000259" key="8">
    <source>
        <dbReference type="Pfam" id="PF03636"/>
    </source>
</evidence>
<keyword evidence="9" id="KW-0378">Hydrolase</keyword>
<protein>
    <submittedName>
        <fullName evidence="9">Trehalose and maltose hydrolase (Possible phosphorylase)</fullName>
    </submittedName>
</protein>
<dbReference type="EMBL" id="FOOT01000014">
    <property type="protein sequence ID" value="SFH37272.1"/>
    <property type="molecule type" value="Genomic_DNA"/>
</dbReference>
<dbReference type="GO" id="GO:0030246">
    <property type="term" value="F:carbohydrate binding"/>
    <property type="evidence" value="ECO:0007669"/>
    <property type="project" value="InterPro"/>
</dbReference>
<feature type="domain" description="Glycoside hydrolase family 65 N-terminal" evidence="8">
    <location>
        <begin position="7"/>
        <end position="264"/>
    </location>
</feature>
<dbReference type="GO" id="GO:0005975">
    <property type="term" value="P:carbohydrate metabolic process"/>
    <property type="evidence" value="ECO:0007669"/>
    <property type="project" value="InterPro"/>
</dbReference>
<evidence type="ECO:0000256" key="1">
    <source>
        <dbReference type="ARBA" id="ARBA00006768"/>
    </source>
</evidence>
<dbReference type="SUPFAM" id="SSF74650">
    <property type="entry name" value="Galactose mutarotase-like"/>
    <property type="match status" value="1"/>
</dbReference>
<dbReference type="Proteomes" id="UP000198724">
    <property type="component" value="Unassembled WGS sequence"/>
</dbReference>
<reference evidence="10" key="1">
    <citation type="submission" date="2016-10" db="EMBL/GenBank/DDBJ databases">
        <authorList>
            <person name="Varghese N."/>
            <person name="Submissions S."/>
        </authorList>
    </citation>
    <scope>NUCLEOTIDE SEQUENCE [LARGE SCALE GENOMIC DNA]</scope>
    <source>
        <strain evidence="10">LP51</strain>
    </source>
</reference>
<dbReference type="Pfam" id="PF03632">
    <property type="entry name" value="Glyco_hydro_65m"/>
    <property type="match status" value="1"/>
</dbReference>
<keyword evidence="2" id="KW-0328">Glycosyltransferase</keyword>
<organism evidence="9 10">
    <name type="scientific">Pontibacter chinhatensis</name>
    <dbReference type="NCBI Taxonomy" id="1436961"/>
    <lineage>
        <taxon>Bacteria</taxon>
        <taxon>Pseudomonadati</taxon>
        <taxon>Bacteroidota</taxon>
        <taxon>Cytophagia</taxon>
        <taxon>Cytophagales</taxon>
        <taxon>Hymenobacteraceae</taxon>
        <taxon>Pontibacter</taxon>
    </lineage>
</organism>
<dbReference type="Gene3D" id="1.50.10.10">
    <property type="match status" value="1"/>
</dbReference>
<evidence type="ECO:0000256" key="5">
    <source>
        <dbReference type="PIRSR" id="PIRSR036289-51"/>
    </source>
</evidence>
<dbReference type="Gene3D" id="2.60.420.10">
    <property type="entry name" value="Maltose phosphorylase, domain 3"/>
    <property type="match status" value="1"/>
</dbReference>
<dbReference type="SUPFAM" id="SSF48208">
    <property type="entry name" value="Six-hairpin glycosidases"/>
    <property type="match status" value="1"/>
</dbReference>